<dbReference type="AlphaFoldDB" id="A0A0J0YTZ8"/>
<dbReference type="EMBL" id="JTDO01000002">
    <property type="protein sequence ID" value="KLT73575.1"/>
    <property type="molecule type" value="Genomic_DNA"/>
</dbReference>
<organism evidence="1 2">
    <name type="scientific">Neisseria arctica</name>
    <dbReference type="NCBI Taxonomy" id="1470200"/>
    <lineage>
        <taxon>Bacteria</taxon>
        <taxon>Pseudomonadati</taxon>
        <taxon>Pseudomonadota</taxon>
        <taxon>Betaproteobacteria</taxon>
        <taxon>Neisseriales</taxon>
        <taxon>Neisseriaceae</taxon>
        <taxon>Neisseria</taxon>
    </lineage>
</organism>
<dbReference type="Proteomes" id="UP000036027">
    <property type="component" value="Unassembled WGS sequence"/>
</dbReference>
<keyword evidence="2" id="KW-1185">Reference proteome</keyword>
<sequence length="88" mass="10371">MTTFRDTYNKYSDPGHGWLEVPIAELHALGIYKQISGYSYRNGQFAYLEEDCDLHLFRVAKQEQQGIAIKYIQHFSDVLPIRHYCSFH</sequence>
<evidence type="ECO:0000313" key="2">
    <source>
        <dbReference type="Proteomes" id="UP000036027"/>
    </source>
</evidence>
<protein>
    <submittedName>
        <fullName evidence="1">Uncharacterized protein</fullName>
    </submittedName>
</protein>
<evidence type="ECO:0000313" key="1">
    <source>
        <dbReference type="EMBL" id="KLT73575.1"/>
    </source>
</evidence>
<reference evidence="1 2" key="1">
    <citation type="submission" date="2014-11" db="EMBL/GenBank/DDBJ databases">
        <title>Genome of a novel goose pathogen.</title>
        <authorList>
            <person name="Hansen C.M."/>
            <person name="Hueffer K."/>
            <person name="Choi S.C."/>
        </authorList>
    </citation>
    <scope>NUCLEOTIDE SEQUENCE [LARGE SCALE GENOMIC DNA]</scope>
    <source>
        <strain evidence="1 2">KH1503</strain>
    </source>
</reference>
<proteinExistence type="predicted"/>
<dbReference type="STRING" id="1470200.PL75_01060"/>
<accession>A0A0J0YTZ8</accession>
<name>A0A0J0YTZ8_9NEIS</name>
<dbReference type="OrthoDB" id="8563703at2"/>
<comment type="caution">
    <text evidence="1">The sequence shown here is derived from an EMBL/GenBank/DDBJ whole genome shotgun (WGS) entry which is preliminary data.</text>
</comment>
<gene>
    <name evidence="1" type="ORF">PL75_01060</name>
</gene>
<dbReference type="PATRIC" id="fig|1470200.3.peg.1001"/>
<dbReference type="RefSeq" id="WP_047760070.1">
    <property type="nucleotide sequence ID" value="NZ_CP091510.1"/>
</dbReference>